<dbReference type="GO" id="GO:0006620">
    <property type="term" value="P:post-translational protein targeting to endoplasmic reticulum membrane"/>
    <property type="evidence" value="ECO:0007669"/>
    <property type="project" value="TreeGrafter"/>
</dbReference>
<dbReference type="PRINTS" id="PR00625">
    <property type="entry name" value="JDOMAIN"/>
</dbReference>
<feature type="transmembrane region" description="Helical" evidence="10">
    <location>
        <begin position="93"/>
        <end position="110"/>
    </location>
</feature>
<keyword evidence="6 10" id="KW-1133">Transmembrane helix</keyword>
<proteinExistence type="predicted"/>
<comment type="caution">
    <text evidence="12">The sequence shown here is derived from an EMBL/GenBank/DDBJ whole genome shotgun (WGS) entry which is preliminary data.</text>
</comment>
<dbReference type="Gene3D" id="1.10.287.110">
    <property type="entry name" value="DnaJ domain"/>
    <property type="match status" value="1"/>
</dbReference>
<dbReference type="InterPro" id="IPR001623">
    <property type="entry name" value="DnaJ_domain"/>
</dbReference>
<keyword evidence="3 10" id="KW-0812">Transmembrane</keyword>
<evidence type="ECO:0000313" key="12">
    <source>
        <dbReference type="EMBL" id="KAH7639495.1"/>
    </source>
</evidence>
<keyword evidence="5" id="KW-0653">Protein transport</keyword>
<evidence type="ECO:0000256" key="7">
    <source>
        <dbReference type="ARBA" id="ARBA00023136"/>
    </source>
</evidence>
<evidence type="ECO:0000256" key="10">
    <source>
        <dbReference type="SAM" id="Phobius"/>
    </source>
</evidence>
<dbReference type="PROSITE" id="PS50076">
    <property type="entry name" value="DNAJ_2"/>
    <property type="match status" value="1"/>
</dbReference>
<feature type="compositionally biased region" description="Basic residues" evidence="9">
    <location>
        <begin position="557"/>
        <end position="570"/>
    </location>
</feature>
<dbReference type="AlphaFoldDB" id="A0A9D4NUK7"/>
<dbReference type="PANTHER" id="PTHR24075:SF0">
    <property type="entry name" value="TRANSLOCATION PROTEIN SEC63 HOMOLOG"/>
    <property type="match status" value="1"/>
</dbReference>
<feature type="compositionally biased region" description="Low complexity" evidence="9">
    <location>
        <begin position="571"/>
        <end position="592"/>
    </location>
</feature>
<evidence type="ECO:0000256" key="5">
    <source>
        <dbReference type="ARBA" id="ARBA00022927"/>
    </source>
</evidence>
<comment type="subcellular location">
    <subcellularLocation>
        <location evidence="1">Endoplasmic reticulum membrane</location>
        <topology evidence="1">Multi-pass membrane protein</topology>
    </subcellularLocation>
</comment>
<feature type="compositionally biased region" description="Basic and acidic residues" evidence="9">
    <location>
        <begin position="630"/>
        <end position="645"/>
    </location>
</feature>
<evidence type="ECO:0000256" key="8">
    <source>
        <dbReference type="ARBA" id="ARBA00023186"/>
    </source>
</evidence>
<evidence type="ECO:0000256" key="6">
    <source>
        <dbReference type="ARBA" id="ARBA00022989"/>
    </source>
</evidence>
<dbReference type="PANTHER" id="PTHR24075">
    <property type="entry name" value="SEC63 DOMAIN-CONTAINING"/>
    <property type="match status" value="1"/>
</dbReference>
<dbReference type="Gene3D" id="1.10.3380.10">
    <property type="entry name" value="Sec63 N-terminal domain-like domain"/>
    <property type="match status" value="1"/>
</dbReference>
<feature type="region of interest" description="Disordered" evidence="9">
    <location>
        <begin position="534"/>
        <end position="677"/>
    </location>
</feature>
<feature type="transmembrane region" description="Helical" evidence="10">
    <location>
        <begin position="210"/>
        <end position="232"/>
    </location>
</feature>
<reference evidence="12" key="1">
    <citation type="submission" date="2020-06" db="EMBL/GenBank/DDBJ databases">
        <authorList>
            <person name="Ji K."/>
            <person name="Li J."/>
        </authorList>
    </citation>
    <scope>NUCLEOTIDE SEQUENCE</scope>
    <source>
        <strain evidence="12">JKM2019</strain>
        <tissue evidence="12">Whole body</tissue>
    </source>
</reference>
<organism evidence="12">
    <name type="scientific">Dermatophagoides farinae</name>
    <name type="common">American house dust mite</name>
    <dbReference type="NCBI Taxonomy" id="6954"/>
    <lineage>
        <taxon>Eukaryota</taxon>
        <taxon>Metazoa</taxon>
        <taxon>Ecdysozoa</taxon>
        <taxon>Arthropoda</taxon>
        <taxon>Chelicerata</taxon>
        <taxon>Arachnida</taxon>
        <taxon>Acari</taxon>
        <taxon>Acariformes</taxon>
        <taxon>Sarcoptiformes</taxon>
        <taxon>Astigmata</taxon>
        <taxon>Psoroptidia</taxon>
        <taxon>Analgoidea</taxon>
        <taxon>Pyroglyphidae</taxon>
        <taxon>Dermatophagoidinae</taxon>
        <taxon>Dermatophagoides</taxon>
    </lineage>
</organism>
<dbReference type="InterPro" id="IPR004179">
    <property type="entry name" value="Sec63-dom"/>
</dbReference>
<reference evidence="12" key="2">
    <citation type="journal article" date="2021" name="World Allergy Organ. J.">
        <title>Chromosome-level assembly of Dermatophagoides farinae genome and transcriptome reveals two novel allergens Der f 37 and Der f 39.</title>
        <authorList>
            <person name="Chen J."/>
            <person name="Cai Z."/>
            <person name="Fan D."/>
            <person name="Hu J."/>
            <person name="Hou Y."/>
            <person name="He Y."/>
            <person name="Zhang Z."/>
            <person name="Zhao Z."/>
            <person name="Gao P."/>
            <person name="Hu W."/>
            <person name="Sun J."/>
            <person name="Li J."/>
            <person name="Ji K."/>
        </authorList>
    </citation>
    <scope>NUCLEOTIDE SEQUENCE</scope>
    <source>
        <strain evidence="12">JKM2019</strain>
    </source>
</reference>
<evidence type="ECO:0000256" key="1">
    <source>
        <dbReference type="ARBA" id="ARBA00004477"/>
    </source>
</evidence>
<protein>
    <submittedName>
        <fullName evidence="12">Translocation protein sec63-like protein</fullName>
    </submittedName>
</protein>
<evidence type="ECO:0000256" key="2">
    <source>
        <dbReference type="ARBA" id="ARBA00022448"/>
    </source>
</evidence>
<dbReference type="Pfam" id="PF00226">
    <property type="entry name" value="DnaJ"/>
    <property type="match status" value="1"/>
</dbReference>
<dbReference type="SUPFAM" id="SSF158702">
    <property type="entry name" value="Sec63 N-terminal domain-like"/>
    <property type="match status" value="1"/>
</dbReference>
<dbReference type="Pfam" id="PF02889">
    <property type="entry name" value="Sec63"/>
    <property type="match status" value="1"/>
</dbReference>
<dbReference type="Gene3D" id="2.60.40.150">
    <property type="entry name" value="C2 domain"/>
    <property type="match status" value="1"/>
</dbReference>
<keyword evidence="7 10" id="KW-0472">Membrane</keyword>
<feature type="domain" description="J" evidence="11">
    <location>
        <begin position="123"/>
        <end position="185"/>
    </location>
</feature>
<evidence type="ECO:0000256" key="3">
    <source>
        <dbReference type="ARBA" id="ARBA00022692"/>
    </source>
</evidence>
<evidence type="ECO:0000259" key="11">
    <source>
        <dbReference type="PROSITE" id="PS50076"/>
    </source>
</evidence>
<sequence>MAGTKFQYDESGTTFYYFVLAFLTMILAPCTYLFWPCDKDKDDVHKERKSAQSIDNNSPYKQRFIQQCRCEPCLIKEHYMKLKEPSRTVRKRLTKIVLIVSWIGLIVFAYKVSEIQPDYVTFDPFEILGIDPQSSSAEIKKAYRRLSLIYHPDKETGDEKKFMKITKAYAALTDEQARKNWEEYGNPDGPGAMSFGIALPSWIVEKENSVFVLMVYVLMLMIVLPVCVRIWWSNSSKYGDFKVLLDTSQLYLYYINKSPQMMLRRVLMVICASLEFDKSHNGEIQERPADNVEIPKLMKQIPNLAMNNKERPLCFEYSLKARTLMYSHLLRISLPSMALEQDKKYILSKIPYLIQEFVQCSSQLTFLYLSRRIARCPSLDTMENAMKMNALVVQAMWSNKNSMLQLPHITEDMLRYFINRRRNIRNMQQLASLPNEDRRQMLARLNDEQYCDLLNVLGRMPLLDVDVRSEVIDDEDTATITAGALVTVFVKLTRQPMSKLFKDLSLVNENNTYSSNHLAASSLSPAANSELVIDPDEQDENKSAAKKSSKPWEKQSKGKKKAKPKKKQPLRQRQNQQRSQQQQQQKGGSQDGSKVKQQHSEENVSENCSDNEAHHHHNHSQENSGSESDSDAKESEPTTKRGKESEEPDENEESVARPSAANNKTQSNDDNDDDDWSIVKQNLPKKEIFKAVSKMSHSVHCPYYPEDKQEHWWIYITDRKKMSVKTIPYFMTNLVDREEVELKFMAPQEPGSYQYMVNVRCDSYVDMDYFKTLKLDVKEAPKEIVSHPQWEI</sequence>
<dbReference type="SUPFAM" id="SSF81296">
    <property type="entry name" value="E set domains"/>
    <property type="match status" value="1"/>
</dbReference>
<keyword evidence="2" id="KW-0813">Transport</keyword>
<dbReference type="SMART" id="SM00271">
    <property type="entry name" value="DnaJ"/>
    <property type="match status" value="1"/>
</dbReference>
<gene>
    <name evidence="12" type="ORF">HUG17_3528</name>
</gene>
<dbReference type="SUPFAM" id="SSF46565">
    <property type="entry name" value="Chaperone J-domain"/>
    <property type="match status" value="1"/>
</dbReference>
<dbReference type="GO" id="GO:0031207">
    <property type="term" value="C:Sec62/Sec63 complex"/>
    <property type="evidence" value="ECO:0007669"/>
    <property type="project" value="TreeGrafter"/>
</dbReference>
<evidence type="ECO:0000256" key="4">
    <source>
        <dbReference type="ARBA" id="ARBA00022824"/>
    </source>
</evidence>
<name>A0A9D4NUK7_DERFA</name>
<dbReference type="Gene3D" id="1.10.150.20">
    <property type="entry name" value="5' to 3' exonuclease, C-terminal subdomain"/>
    <property type="match status" value="1"/>
</dbReference>
<keyword evidence="4" id="KW-0256">Endoplasmic reticulum</keyword>
<dbReference type="EMBL" id="SDOV01000007">
    <property type="protein sequence ID" value="KAH7639495.1"/>
    <property type="molecule type" value="Genomic_DNA"/>
</dbReference>
<dbReference type="GO" id="GO:0006614">
    <property type="term" value="P:SRP-dependent cotranslational protein targeting to membrane"/>
    <property type="evidence" value="ECO:0007669"/>
    <property type="project" value="TreeGrafter"/>
</dbReference>
<dbReference type="GO" id="GO:0008320">
    <property type="term" value="F:protein transmembrane transporter activity"/>
    <property type="evidence" value="ECO:0007669"/>
    <property type="project" value="TreeGrafter"/>
</dbReference>
<evidence type="ECO:0000256" key="9">
    <source>
        <dbReference type="SAM" id="MobiDB-lite"/>
    </source>
</evidence>
<dbReference type="CDD" id="cd06257">
    <property type="entry name" value="DnaJ"/>
    <property type="match status" value="1"/>
</dbReference>
<dbReference type="SMART" id="SM00973">
    <property type="entry name" value="Sec63"/>
    <property type="match status" value="1"/>
</dbReference>
<dbReference type="InterPro" id="IPR035892">
    <property type="entry name" value="C2_domain_sf"/>
</dbReference>
<dbReference type="InterPro" id="IPR014756">
    <property type="entry name" value="Ig_E-set"/>
</dbReference>
<dbReference type="Proteomes" id="UP000828236">
    <property type="component" value="Unassembled WGS sequence"/>
</dbReference>
<keyword evidence="8" id="KW-0143">Chaperone</keyword>
<dbReference type="GO" id="GO:0003723">
    <property type="term" value="F:RNA binding"/>
    <property type="evidence" value="ECO:0007669"/>
    <property type="project" value="TreeGrafter"/>
</dbReference>
<dbReference type="InterPro" id="IPR036869">
    <property type="entry name" value="J_dom_sf"/>
</dbReference>
<accession>A0A9D4NUK7</accession>
<feature type="transmembrane region" description="Helical" evidence="10">
    <location>
        <begin position="15"/>
        <end position="35"/>
    </location>
</feature>
<dbReference type="FunFam" id="1.10.287.110:FF:000063">
    <property type="entry name" value="Translocation protein SEC63"/>
    <property type="match status" value="1"/>
</dbReference>